<comment type="caution">
    <text evidence="6">The sequence shown here is derived from an EMBL/GenBank/DDBJ whole genome shotgun (WGS) entry which is preliminary data.</text>
</comment>
<sequence>MSESNTVTSAWLPDFIDWLKEAGQPGKPRLHAECSICFSMLDISTDVGDMVAEVVREGSHATLAADLYAQKQLEPAAVLACGHVIGSQCLREYIKGGNKRCPICREDVACHKCKRIVPTPQCTPLKDPIAHYGFRPYEAILDKIPWTDGEKTGHGPSTTKRYCGACVSQQGMFLMNSTFIRNEKCLLCSPKSIYHKPHESEFEHRARRERMADHLFQTRLQNVCDLLFTRPGLRLPVTAAARLAEARTVMAQKLTQLYRQNSMLGLKGRLFMRCSHLQRRGRRDRGGPAGRKLNAHLLGLLAWTVSHLSHGPHTDPIWFTGVDHLMAIDPLKPALSAGTGRIRYSGGRIQMPSPAVTGEPGLSGLPANFFDGAAAAAE</sequence>
<dbReference type="SUPFAM" id="SSF57850">
    <property type="entry name" value="RING/U-box"/>
    <property type="match status" value="1"/>
</dbReference>
<reference evidence="6 7" key="1">
    <citation type="submission" date="2023-01" db="EMBL/GenBank/DDBJ databases">
        <title>Analysis of 21 Apiospora genomes using comparative genomics revels a genus with tremendous synthesis potential of carbohydrate active enzymes and secondary metabolites.</title>
        <authorList>
            <person name="Sorensen T."/>
        </authorList>
    </citation>
    <scope>NUCLEOTIDE SEQUENCE [LARGE SCALE GENOMIC DNA]</scope>
    <source>
        <strain evidence="6 7">CBS 83171</strain>
    </source>
</reference>
<evidence type="ECO:0000313" key="7">
    <source>
        <dbReference type="Proteomes" id="UP001446871"/>
    </source>
</evidence>
<evidence type="ECO:0000256" key="4">
    <source>
        <dbReference type="PROSITE-ProRule" id="PRU00175"/>
    </source>
</evidence>
<name>A0ABR1W4A3_9PEZI</name>
<feature type="domain" description="RING-type" evidence="5">
    <location>
        <begin position="34"/>
        <end position="105"/>
    </location>
</feature>
<dbReference type="Gene3D" id="3.30.40.10">
    <property type="entry name" value="Zinc/RING finger domain, C3HC4 (zinc finger)"/>
    <property type="match status" value="1"/>
</dbReference>
<evidence type="ECO:0000256" key="1">
    <source>
        <dbReference type="ARBA" id="ARBA00022723"/>
    </source>
</evidence>
<proteinExistence type="predicted"/>
<keyword evidence="1" id="KW-0479">Metal-binding</keyword>
<gene>
    <name evidence="6" type="ORF">PG996_004481</name>
</gene>
<evidence type="ECO:0000313" key="6">
    <source>
        <dbReference type="EMBL" id="KAK8078311.1"/>
    </source>
</evidence>
<dbReference type="Proteomes" id="UP001446871">
    <property type="component" value="Unassembled WGS sequence"/>
</dbReference>
<dbReference type="InterPro" id="IPR001841">
    <property type="entry name" value="Znf_RING"/>
</dbReference>
<dbReference type="Pfam" id="PF00097">
    <property type="entry name" value="zf-C3HC4"/>
    <property type="match status" value="1"/>
</dbReference>
<dbReference type="InterPro" id="IPR018957">
    <property type="entry name" value="Znf_C3HC4_RING-type"/>
</dbReference>
<protein>
    <recommendedName>
        <fullName evidence="5">RING-type domain-containing protein</fullName>
    </recommendedName>
</protein>
<evidence type="ECO:0000256" key="2">
    <source>
        <dbReference type="ARBA" id="ARBA00022771"/>
    </source>
</evidence>
<evidence type="ECO:0000259" key="5">
    <source>
        <dbReference type="PROSITE" id="PS50089"/>
    </source>
</evidence>
<keyword evidence="7" id="KW-1185">Reference proteome</keyword>
<organism evidence="6 7">
    <name type="scientific">Apiospora saccharicola</name>
    <dbReference type="NCBI Taxonomy" id="335842"/>
    <lineage>
        <taxon>Eukaryota</taxon>
        <taxon>Fungi</taxon>
        <taxon>Dikarya</taxon>
        <taxon>Ascomycota</taxon>
        <taxon>Pezizomycotina</taxon>
        <taxon>Sordariomycetes</taxon>
        <taxon>Xylariomycetidae</taxon>
        <taxon>Amphisphaeriales</taxon>
        <taxon>Apiosporaceae</taxon>
        <taxon>Apiospora</taxon>
    </lineage>
</organism>
<keyword evidence="2 4" id="KW-0863">Zinc-finger</keyword>
<dbReference type="EMBL" id="JAQQWM010000002">
    <property type="protein sequence ID" value="KAK8078311.1"/>
    <property type="molecule type" value="Genomic_DNA"/>
</dbReference>
<dbReference type="InterPro" id="IPR013083">
    <property type="entry name" value="Znf_RING/FYVE/PHD"/>
</dbReference>
<evidence type="ECO:0000256" key="3">
    <source>
        <dbReference type="ARBA" id="ARBA00022833"/>
    </source>
</evidence>
<dbReference type="PROSITE" id="PS50089">
    <property type="entry name" value="ZF_RING_2"/>
    <property type="match status" value="1"/>
</dbReference>
<accession>A0ABR1W4A3</accession>
<keyword evidence="3" id="KW-0862">Zinc</keyword>